<sequence length="118" mass="13637">MLLERSNQELENSITSQCVELNEEIDRLRDTGNSRFNNGVPNFLHYHIFVLENLSKEWNLKCDISYISLYRKIWQLMSTIVFKTMTPSMDDSDVESVENPSEDGDGDPTIDESPGELF</sequence>
<dbReference type="EMBL" id="JAZGQO010000011">
    <property type="protein sequence ID" value="KAK6172967.1"/>
    <property type="molecule type" value="Genomic_DNA"/>
</dbReference>
<dbReference type="AlphaFoldDB" id="A0AAN8J8R7"/>
<comment type="caution">
    <text evidence="2">The sequence shown here is derived from an EMBL/GenBank/DDBJ whole genome shotgun (WGS) entry which is preliminary data.</text>
</comment>
<gene>
    <name evidence="2" type="ORF">SNE40_016514</name>
</gene>
<reference evidence="2 3" key="1">
    <citation type="submission" date="2024-01" db="EMBL/GenBank/DDBJ databases">
        <title>The genome of the rayed Mediterranean limpet Patella caerulea (Linnaeus, 1758).</title>
        <authorList>
            <person name="Anh-Thu Weber A."/>
            <person name="Halstead-Nussloch G."/>
        </authorList>
    </citation>
    <scope>NUCLEOTIDE SEQUENCE [LARGE SCALE GENOMIC DNA]</scope>
    <source>
        <strain evidence="2">AATW-2023a</strain>
        <tissue evidence="2">Whole specimen</tissue>
    </source>
</reference>
<protein>
    <submittedName>
        <fullName evidence="2">Uncharacterized protein</fullName>
    </submittedName>
</protein>
<accession>A0AAN8J8R7</accession>
<feature type="region of interest" description="Disordered" evidence="1">
    <location>
        <begin position="89"/>
        <end position="118"/>
    </location>
</feature>
<name>A0AAN8J8R7_PATCE</name>
<keyword evidence="3" id="KW-1185">Reference proteome</keyword>
<evidence type="ECO:0000313" key="3">
    <source>
        <dbReference type="Proteomes" id="UP001347796"/>
    </source>
</evidence>
<proteinExistence type="predicted"/>
<evidence type="ECO:0000313" key="2">
    <source>
        <dbReference type="EMBL" id="KAK6172967.1"/>
    </source>
</evidence>
<dbReference type="Proteomes" id="UP001347796">
    <property type="component" value="Unassembled WGS sequence"/>
</dbReference>
<evidence type="ECO:0000256" key="1">
    <source>
        <dbReference type="SAM" id="MobiDB-lite"/>
    </source>
</evidence>
<feature type="compositionally biased region" description="Acidic residues" evidence="1">
    <location>
        <begin position="90"/>
        <end position="118"/>
    </location>
</feature>
<organism evidence="2 3">
    <name type="scientific">Patella caerulea</name>
    <name type="common">Rayed Mediterranean limpet</name>
    <dbReference type="NCBI Taxonomy" id="87958"/>
    <lineage>
        <taxon>Eukaryota</taxon>
        <taxon>Metazoa</taxon>
        <taxon>Spiralia</taxon>
        <taxon>Lophotrochozoa</taxon>
        <taxon>Mollusca</taxon>
        <taxon>Gastropoda</taxon>
        <taxon>Patellogastropoda</taxon>
        <taxon>Patelloidea</taxon>
        <taxon>Patellidae</taxon>
        <taxon>Patella</taxon>
    </lineage>
</organism>